<evidence type="ECO:0000256" key="1">
    <source>
        <dbReference type="SAM" id="Coils"/>
    </source>
</evidence>
<dbReference type="Proteomes" id="UP000597656">
    <property type="component" value="Unassembled WGS sequence"/>
</dbReference>
<feature type="compositionally biased region" description="Basic residues" evidence="2">
    <location>
        <begin position="108"/>
        <end position="120"/>
    </location>
</feature>
<feature type="compositionally biased region" description="Basic residues" evidence="2">
    <location>
        <begin position="64"/>
        <end position="76"/>
    </location>
</feature>
<proteinExistence type="predicted"/>
<evidence type="ECO:0000313" key="4">
    <source>
        <dbReference type="Proteomes" id="UP000597656"/>
    </source>
</evidence>
<name>A0ABQ2ISV3_9PSEU</name>
<dbReference type="RefSeq" id="WP_189160498.1">
    <property type="nucleotide sequence ID" value="NZ_BMNC01000027.1"/>
</dbReference>
<keyword evidence="4" id="KW-1185">Reference proteome</keyword>
<evidence type="ECO:0000313" key="3">
    <source>
        <dbReference type="EMBL" id="GGN28470.1"/>
    </source>
</evidence>
<feature type="region of interest" description="Disordered" evidence="2">
    <location>
        <begin position="47"/>
        <end position="144"/>
    </location>
</feature>
<comment type="caution">
    <text evidence="3">The sequence shown here is derived from an EMBL/GenBank/DDBJ whole genome shotgun (WGS) entry which is preliminary data.</text>
</comment>
<sequence length="192" mass="21219">MPAGRLRATAVAFAEVNPLAELLLDRTELRHTPALLRGVRGVLFETLSGRPDSHAPAHFAGRSPAKRRRPATRRRSTAGAAQLNDESDRRGARHEGERLALLDLHATRPARRTPHARRRTTGPEVSRRDRPIDSGSAGGCAGRNQRLEQRVKILTGQNEQQRQQLERVYDELRRLQTAEPAAAKPAQPAAHG</sequence>
<gene>
    <name evidence="3" type="ORF">GCM10011609_84640</name>
</gene>
<keyword evidence="1" id="KW-0175">Coiled coil</keyword>
<protein>
    <submittedName>
        <fullName evidence="3">Uncharacterized protein</fullName>
    </submittedName>
</protein>
<evidence type="ECO:0000256" key="2">
    <source>
        <dbReference type="SAM" id="MobiDB-lite"/>
    </source>
</evidence>
<feature type="compositionally biased region" description="Basic and acidic residues" evidence="2">
    <location>
        <begin position="86"/>
        <end position="100"/>
    </location>
</feature>
<accession>A0ABQ2ISV3</accession>
<organism evidence="3 4">
    <name type="scientific">Lentzea pudingi</name>
    <dbReference type="NCBI Taxonomy" id="1789439"/>
    <lineage>
        <taxon>Bacteria</taxon>
        <taxon>Bacillati</taxon>
        <taxon>Actinomycetota</taxon>
        <taxon>Actinomycetes</taxon>
        <taxon>Pseudonocardiales</taxon>
        <taxon>Pseudonocardiaceae</taxon>
        <taxon>Lentzea</taxon>
    </lineage>
</organism>
<dbReference type="EMBL" id="BMNC01000027">
    <property type="protein sequence ID" value="GGN28470.1"/>
    <property type="molecule type" value="Genomic_DNA"/>
</dbReference>
<reference evidence="4" key="1">
    <citation type="journal article" date="2019" name="Int. J. Syst. Evol. Microbiol.">
        <title>The Global Catalogue of Microorganisms (GCM) 10K type strain sequencing project: providing services to taxonomists for standard genome sequencing and annotation.</title>
        <authorList>
            <consortium name="The Broad Institute Genomics Platform"/>
            <consortium name="The Broad Institute Genome Sequencing Center for Infectious Disease"/>
            <person name="Wu L."/>
            <person name="Ma J."/>
        </authorList>
    </citation>
    <scope>NUCLEOTIDE SEQUENCE [LARGE SCALE GENOMIC DNA]</scope>
    <source>
        <strain evidence="4">CGMCC 4.7319</strain>
    </source>
</reference>
<feature type="coiled-coil region" evidence="1">
    <location>
        <begin position="144"/>
        <end position="178"/>
    </location>
</feature>